<evidence type="ECO:0000313" key="3">
    <source>
        <dbReference type="Proteomes" id="UP000032749"/>
    </source>
</evidence>
<dbReference type="PATRIC" id="fig|698738.3.peg.3222"/>
<dbReference type="Gene3D" id="3.40.50.300">
    <property type="entry name" value="P-loop containing nucleotide triphosphate hydrolases"/>
    <property type="match status" value="1"/>
</dbReference>
<dbReference type="OrthoDB" id="9781481at2"/>
<dbReference type="GO" id="GO:0005524">
    <property type="term" value="F:ATP binding"/>
    <property type="evidence" value="ECO:0007669"/>
    <property type="project" value="InterPro"/>
</dbReference>
<keyword evidence="2" id="KW-0378">Hydrolase</keyword>
<dbReference type="REBASE" id="65304">
    <property type="entry name" value="OanRB8McrBCP"/>
</dbReference>
<protein>
    <submittedName>
        <fullName evidence="2">Probable GTPase subunit of restriction endonuclease</fullName>
    </submittedName>
</protein>
<dbReference type="InterPro" id="IPR003593">
    <property type="entry name" value="AAA+_ATPase"/>
</dbReference>
<dbReference type="PANTHER" id="PTHR37291:SF1">
    <property type="entry name" value="TYPE IV METHYL-DIRECTED RESTRICTION ENZYME ECOKMCRB SUBUNIT"/>
    <property type="match status" value="1"/>
</dbReference>
<dbReference type="InterPro" id="IPR011704">
    <property type="entry name" value="ATPase_dyneun-rel_AAA"/>
</dbReference>
<dbReference type="KEGG" id="oai:OLEAN_C31000"/>
<dbReference type="SMART" id="SM00382">
    <property type="entry name" value="AAA"/>
    <property type="match status" value="1"/>
</dbReference>
<dbReference type="GO" id="GO:0016887">
    <property type="term" value="F:ATP hydrolysis activity"/>
    <property type="evidence" value="ECO:0007669"/>
    <property type="project" value="InterPro"/>
</dbReference>
<dbReference type="InterPro" id="IPR027417">
    <property type="entry name" value="P-loop_NTPase"/>
</dbReference>
<dbReference type="PANTHER" id="PTHR37291">
    <property type="entry name" value="5-METHYLCYTOSINE-SPECIFIC RESTRICTION ENZYME B"/>
    <property type="match status" value="1"/>
</dbReference>
<dbReference type="GO" id="GO:0004519">
    <property type="term" value="F:endonuclease activity"/>
    <property type="evidence" value="ECO:0007669"/>
    <property type="project" value="UniProtKB-KW"/>
</dbReference>
<keyword evidence="2" id="KW-0255">Endonuclease</keyword>
<sequence>MADRTLYEFNGEKLGKGPLVLAVIKHLVVIEGKTFESLKASLEPKGFNDNVIIKKLDYKEKLNSNPDTKKRYFKTDPVSDSNGVTFLVWSQWGIGNIDAFVVWARDNDLTIKILADRDSTLSKYFEFYKKNPAQEWIDGYRIQCEYLESINVDEFNFSSEDFLENYWRSQQNEISSVKPGFFSDEEYFALKAELPKISMGIYSSPTSDEYDDVKSWASIAKKEGKFNTIKHGVINRYFCACSPSSYCTILNHEQLRDFAGHWNKSGFGPNIDPRGNWAELNSRVVKTIKLRGFEEEDTYLLNTFIYILKEHLLGEVENVFSEELGAEGITVIKKNKNLNQSLNTILYGPPGTGKTFNTINRAVNAADPSYVGTRTEIKKRYDELVKDQRIHFITFHQSFSYEEFIEGLRATTDAGQISYSVEPGIFKRICQVAGIGAKASNSFDKALQQFKDKIDAEPDLQLTTVQGRRYKVEYHGNSTFRVFPNGSKNDDLARGYPVSIDNIRRLYQNPEVKDLYNASYVKSILGFFKRELKLEEYNYSQTADKDNYVLIIDEINRGNISSIFGDLITLIEPSKRAGQEEALSVELPYSKESFSVPNNLHIIGTMNTADRSLALMDTALRRRFDFIEMMPNLNKLAGIDVDGINISKMLEVINKRIEVLYDREHTLGHAFFMPLKDEAEDKRFNMLQGIFKNKILPLLEEYFFEDWEKIRLVLGDNQKTDQNLAFISMVKNNSIGDLFGNDEEAENLRLDEIVTYQRNDAALEEIEAYKGIYGE</sequence>
<dbReference type="SUPFAM" id="SSF52540">
    <property type="entry name" value="P-loop containing nucleoside triphosphate hydrolases"/>
    <property type="match status" value="1"/>
</dbReference>
<keyword evidence="3" id="KW-1185">Reference proteome</keyword>
<evidence type="ECO:0000313" key="2">
    <source>
        <dbReference type="EMBL" id="CCK77276.1"/>
    </source>
</evidence>
<dbReference type="Pfam" id="PF07728">
    <property type="entry name" value="AAA_5"/>
    <property type="match status" value="1"/>
</dbReference>
<reference evidence="2 3" key="1">
    <citation type="journal article" date="2013" name="Nat. Commun.">
        <title>Genome sequence and functional genomic analysis of the oil-degrading bacterium Oleispira antarctica.</title>
        <authorList>
            <person name="Kube M."/>
            <person name="Chernikova T.N."/>
            <person name="Al-Ramahi Y."/>
            <person name="Beloqui A."/>
            <person name="Lopez-Cortez N."/>
            <person name="Guazzaroni M.E."/>
            <person name="Heipieper H.J."/>
            <person name="Klages S."/>
            <person name="Kotsyurbenko O.R."/>
            <person name="Langer I."/>
            <person name="Nechitaylo T.Y."/>
            <person name="Lunsdorf H."/>
            <person name="Fernandez M."/>
            <person name="Juarez S."/>
            <person name="Ciordia S."/>
            <person name="Singer A."/>
            <person name="Kagan O."/>
            <person name="Egorova O."/>
            <person name="Petit P.A."/>
            <person name="Stogios P."/>
            <person name="Kim Y."/>
            <person name="Tchigvintsev A."/>
            <person name="Flick R."/>
            <person name="Denaro R."/>
            <person name="Genovese M."/>
            <person name="Albar J.P."/>
            <person name="Reva O.N."/>
            <person name="Martinez-Gomariz M."/>
            <person name="Tran H."/>
            <person name="Ferrer M."/>
            <person name="Savchenko A."/>
            <person name="Yakunin A.F."/>
            <person name="Yakimov M.M."/>
            <person name="Golyshina O.V."/>
            <person name="Reinhardt R."/>
            <person name="Golyshin P.N."/>
        </authorList>
    </citation>
    <scope>NUCLEOTIDE SEQUENCE [LARGE SCALE GENOMIC DNA]</scope>
</reference>
<dbReference type="AlphaFoldDB" id="R4YQ19"/>
<proteinExistence type="predicted"/>
<gene>
    <name evidence="2" type="ORF">OLEAN_C31000</name>
</gene>
<dbReference type="HOGENOM" id="CLU_008747_4_1_6"/>
<dbReference type="InterPro" id="IPR052934">
    <property type="entry name" value="Methyl-DNA_Rec/Restrict_Enz"/>
</dbReference>
<dbReference type="EMBL" id="FO203512">
    <property type="protein sequence ID" value="CCK77276.1"/>
    <property type="molecule type" value="Genomic_DNA"/>
</dbReference>
<keyword evidence="2" id="KW-0540">Nuclease</keyword>
<dbReference type="STRING" id="698738.OLEAN_C31000"/>
<name>R4YQ19_OLEAN</name>
<organism evidence="2 3">
    <name type="scientific">Oleispira antarctica RB-8</name>
    <dbReference type="NCBI Taxonomy" id="698738"/>
    <lineage>
        <taxon>Bacteria</taxon>
        <taxon>Pseudomonadati</taxon>
        <taxon>Pseudomonadota</taxon>
        <taxon>Gammaproteobacteria</taxon>
        <taxon>Oceanospirillales</taxon>
        <taxon>Oceanospirillaceae</taxon>
        <taxon>Oleispira</taxon>
    </lineage>
</organism>
<dbReference type="Proteomes" id="UP000032749">
    <property type="component" value="Chromosome"/>
</dbReference>
<evidence type="ECO:0000259" key="1">
    <source>
        <dbReference type="SMART" id="SM00382"/>
    </source>
</evidence>
<accession>R4YQ19</accession>
<feature type="domain" description="AAA+ ATPase" evidence="1">
    <location>
        <begin position="340"/>
        <end position="634"/>
    </location>
</feature>